<keyword evidence="1" id="KW-0732">Signal</keyword>
<dbReference type="EMBL" id="BAABLD010000008">
    <property type="protein sequence ID" value="GAA5167209.1"/>
    <property type="molecule type" value="Genomic_DNA"/>
</dbReference>
<dbReference type="PROSITE" id="PS51257">
    <property type="entry name" value="PROKAR_LIPOPROTEIN"/>
    <property type="match status" value="1"/>
</dbReference>
<keyword evidence="3" id="KW-1185">Reference proteome</keyword>
<evidence type="ECO:0000313" key="3">
    <source>
        <dbReference type="Proteomes" id="UP001500547"/>
    </source>
</evidence>
<dbReference type="Proteomes" id="UP001500547">
    <property type="component" value="Unassembled WGS sequence"/>
</dbReference>
<gene>
    <name evidence="2" type="ORF">GCM10025770_25480</name>
</gene>
<sequence>MRRVVAGVLSLLAIALASCAVSPERKALDTRLVQRVSKAFADEAPDMLCEQRNWQVCSSRTRAQCVSDLQPFRNDCMAQANLMAGTLDNAEAGKKHSQVYFQCLAERHMDAAPGGRAEFERCVQSNPFDTKLITERTRAVTKPYVEEHRKEVEALRKKKSANP</sequence>
<name>A0ABP9QT71_9RHOO</name>
<comment type="caution">
    <text evidence="2">The sequence shown here is derived from an EMBL/GenBank/DDBJ whole genome shotgun (WGS) entry which is preliminary data.</text>
</comment>
<dbReference type="RefSeq" id="WP_345533364.1">
    <property type="nucleotide sequence ID" value="NZ_BAABLD010000008.1"/>
</dbReference>
<reference evidence="3" key="1">
    <citation type="journal article" date="2019" name="Int. J. Syst. Evol. Microbiol.">
        <title>The Global Catalogue of Microorganisms (GCM) 10K type strain sequencing project: providing services to taxonomists for standard genome sequencing and annotation.</title>
        <authorList>
            <consortium name="The Broad Institute Genomics Platform"/>
            <consortium name="The Broad Institute Genome Sequencing Center for Infectious Disease"/>
            <person name="Wu L."/>
            <person name="Ma J."/>
        </authorList>
    </citation>
    <scope>NUCLEOTIDE SEQUENCE [LARGE SCALE GENOMIC DNA]</scope>
    <source>
        <strain evidence="3">JCM 18715</strain>
    </source>
</reference>
<proteinExistence type="predicted"/>
<accession>A0ABP9QT71</accession>
<evidence type="ECO:0000313" key="2">
    <source>
        <dbReference type="EMBL" id="GAA5167209.1"/>
    </source>
</evidence>
<evidence type="ECO:0008006" key="4">
    <source>
        <dbReference type="Google" id="ProtNLM"/>
    </source>
</evidence>
<evidence type="ECO:0000256" key="1">
    <source>
        <dbReference type="SAM" id="SignalP"/>
    </source>
</evidence>
<feature type="chain" id="PRO_5046535373" description="Lipoprotein" evidence="1">
    <location>
        <begin position="21"/>
        <end position="163"/>
    </location>
</feature>
<feature type="signal peptide" evidence="1">
    <location>
        <begin position="1"/>
        <end position="20"/>
    </location>
</feature>
<organism evidence="2 3">
    <name type="scientific">Viridibacterium curvum</name>
    <dbReference type="NCBI Taxonomy" id="1101404"/>
    <lineage>
        <taxon>Bacteria</taxon>
        <taxon>Pseudomonadati</taxon>
        <taxon>Pseudomonadota</taxon>
        <taxon>Betaproteobacteria</taxon>
        <taxon>Rhodocyclales</taxon>
        <taxon>Rhodocyclaceae</taxon>
        <taxon>Viridibacterium</taxon>
    </lineage>
</organism>
<protein>
    <recommendedName>
        <fullName evidence="4">Lipoprotein</fullName>
    </recommendedName>
</protein>